<dbReference type="Pfam" id="PF02518">
    <property type="entry name" value="HATPase_c"/>
    <property type="match status" value="1"/>
</dbReference>
<keyword evidence="9" id="KW-0812">Transmembrane</keyword>
<dbReference type="EMBL" id="JAAGWF010000023">
    <property type="protein sequence ID" value="NEK60040.1"/>
    <property type="molecule type" value="Genomic_DNA"/>
</dbReference>
<proteinExistence type="predicted"/>
<organism evidence="12 13">
    <name type="scientific">Geodermatophilus sabuli</name>
    <dbReference type="NCBI Taxonomy" id="1564158"/>
    <lineage>
        <taxon>Bacteria</taxon>
        <taxon>Bacillati</taxon>
        <taxon>Actinomycetota</taxon>
        <taxon>Actinomycetes</taxon>
        <taxon>Geodermatophilales</taxon>
        <taxon>Geodermatophilaceae</taxon>
        <taxon>Geodermatophilus</taxon>
    </lineage>
</organism>
<evidence type="ECO:0000256" key="4">
    <source>
        <dbReference type="ARBA" id="ARBA00022679"/>
    </source>
</evidence>
<sequence>MGFRARIWPGLGTRSIWFEAFVALLGSGVIAVGTLTPEAELTPESVLLAGSVLLVVTLFLFRRSAPLLPFAISAALVAVAPVVSVGMMLTTYAVGRYVARWPVRIVAGIAGALALGQPWVIDTVNEAVGGLGAVAVTLVLPGALGIWQRTRALLLAALRERAERAEAERELMAREAVLDERTRIAREMHDAVGHRVSLMVLQAGAIEMAARDAGRVEQLAGQVQTAGRQALDELRQMVGVLRGSEVDEDAPLGPQPGLDDVHRLVASAREAGMDVELRGDAGPVDAAVGRAAYRIVQEGLTNAGKHAPGSRVCVTVERRPDALVVTVVNGAGGAPADAGGGGFGLVGLGERVRTLGGRLDAAPRLDGGFEVKAVLPA</sequence>
<comment type="catalytic activity">
    <reaction evidence="1">
        <text>ATP + protein L-histidine = ADP + protein N-phospho-L-histidine.</text>
        <dbReference type="EC" id="2.7.13.3"/>
    </reaction>
</comment>
<dbReference type="InterPro" id="IPR036890">
    <property type="entry name" value="HATPase_C_sf"/>
</dbReference>
<feature type="transmembrane region" description="Helical" evidence="9">
    <location>
        <begin position="16"/>
        <end position="33"/>
    </location>
</feature>
<evidence type="ECO:0000256" key="9">
    <source>
        <dbReference type="SAM" id="Phobius"/>
    </source>
</evidence>
<keyword evidence="9" id="KW-1133">Transmembrane helix</keyword>
<gene>
    <name evidence="12" type="ORF">GCU56_19475</name>
</gene>
<evidence type="ECO:0000256" key="5">
    <source>
        <dbReference type="ARBA" id="ARBA00022741"/>
    </source>
</evidence>
<dbReference type="GO" id="GO:0046983">
    <property type="term" value="F:protein dimerization activity"/>
    <property type="evidence" value="ECO:0007669"/>
    <property type="project" value="InterPro"/>
</dbReference>
<feature type="domain" description="Signal transduction histidine kinase subgroup 3 dimerisation and phosphoacceptor" evidence="11">
    <location>
        <begin position="180"/>
        <end position="243"/>
    </location>
</feature>
<evidence type="ECO:0000259" key="11">
    <source>
        <dbReference type="Pfam" id="PF07730"/>
    </source>
</evidence>
<keyword evidence="3" id="KW-0597">Phosphoprotein</keyword>
<keyword evidence="7" id="KW-0067">ATP-binding</keyword>
<dbReference type="GO" id="GO:0000155">
    <property type="term" value="F:phosphorelay sensor kinase activity"/>
    <property type="evidence" value="ECO:0007669"/>
    <property type="project" value="InterPro"/>
</dbReference>
<evidence type="ECO:0000313" key="13">
    <source>
        <dbReference type="Proteomes" id="UP000470246"/>
    </source>
</evidence>
<evidence type="ECO:0000256" key="1">
    <source>
        <dbReference type="ARBA" id="ARBA00000085"/>
    </source>
</evidence>
<dbReference type="InterPro" id="IPR050482">
    <property type="entry name" value="Sensor_HK_TwoCompSys"/>
</dbReference>
<evidence type="ECO:0000259" key="10">
    <source>
        <dbReference type="Pfam" id="PF02518"/>
    </source>
</evidence>
<evidence type="ECO:0000256" key="2">
    <source>
        <dbReference type="ARBA" id="ARBA00012438"/>
    </source>
</evidence>
<dbReference type="InterPro" id="IPR003594">
    <property type="entry name" value="HATPase_dom"/>
</dbReference>
<keyword evidence="13" id="KW-1185">Reference proteome</keyword>
<keyword evidence="9" id="KW-0472">Membrane</keyword>
<comment type="caution">
    <text evidence="12">The sequence shown here is derived from an EMBL/GenBank/DDBJ whole genome shotgun (WGS) entry which is preliminary data.</text>
</comment>
<dbReference type="EC" id="2.7.13.3" evidence="2"/>
<evidence type="ECO:0000256" key="8">
    <source>
        <dbReference type="ARBA" id="ARBA00023012"/>
    </source>
</evidence>
<accession>A0A7K3W5Q4</accession>
<dbReference type="Pfam" id="PF07730">
    <property type="entry name" value="HisKA_3"/>
    <property type="match status" value="1"/>
</dbReference>
<evidence type="ECO:0000256" key="7">
    <source>
        <dbReference type="ARBA" id="ARBA00022840"/>
    </source>
</evidence>
<feature type="transmembrane region" description="Helical" evidence="9">
    <location>
        <begin position="67"/>
        <end position="89"/>
    </location>
</feature>
<dbReference type="Proteomes" id="UP000470246">
    <property type="component" value="Unassembled WGS sequence"/>
</dbReference>
<keyword evidence="4" id="KW-0808">Transferase</keyword>
<feature type="domain" description="Histidine kinase/HSP90-like ATPase" evidence="10">
    <location>
        <begin position="290"/>
        <end position="376"/>
    </location>
</feature>
<dbReference type="GO" id="GO:0005524">
    <property type="term" value="F:ATP binding"/>
    <property type="evidence" value="ECO:0007669"/>
    <property type="project" value="UniProtKB-KW"/>
</dbReference>
<keyword evidence="8" id="KW-0902">Two-component regulatory system</keyword>
<feature type="transmembrane region" description="Helical" evidence="9">
    <location>
        <begin position="101"/>
        <end position="121"/>
    </location>
</feature>
<dbReference type="Gene3D" id="3.30.565.10">
    <property type="entry name" value="Histidine kinase-like ATPase, C-terminal domain"/>
    <property type="match status" value="1"/>
</dbReference>
<dbReference type="SUPFAM" id="SSF55874">
    <property type="entry name" value="ATPase domain of HSP90 chaperone/DNA topoisomerase II/histidine kinase"/>
    <property type="match status" value="1"/>
</dbReference>
<protein>
    <recommendedName>
        <fullName evidence="2">histidine kinase</fullName>
        <ecNumber evidence="2">2.7.13.3</ecNumber>
    </recommendedName>
</protein>
<evidence type="ECO:0000256" key="3">
    <source>
        <dbReference type="ARBA" id="ARBA00022553"/>
    </source>
</evidence>
<dbReference type="PANTHER" id="PTHR24421">
    <property type="entry name" value="NITRATE/NITRITE SENSOR PROTEIN NARX-RELATED"/>
    <property type="match status" value="1"/>
</dbReference>
<dbReference type="RefSeq" id="WP_163483413.1">
    <property type="nucleotide sequence ID" value="NZ_JAAGWF010000023.1"/>
</dbReference>
<feature type="transmembrane region" description="Helical" evidence="9">
    <location>
        <begin position="127"/>
        <end position="147"/>
    </location>
</feature>
<keyword evidence="5" id="KW-0547">Nucleotide-binding</keyword>
<evidence type="ECO:0000256" key="6">
    <source>
        <dbReference type="ARBA" id="ARBA00022777"/>
    </source>
</evidence>
<feature type="transmembrane region" description="Helical" evidence="9">
    <location>
        <begin position="45"/>
        <end position="61"/>
    </location>
</feature>
<keyword evidence="6 12" id="KW-0418">Kinase</keyword>
<dbReference type="PANTHER" id="PTHR24421:SF10">
    <property type="entry name" value="NITRATE_NITRITE SENSOR PROTEIN NARQ"/>
    <property type="match status" value="1"/>
</dbReference>
<dbReference type="Gene3D" id="1.20.5.1930">
    <property type="match status" value="1"/>
</dbReference>
<name>A0A7K3W5Q4_9ACTN</name>
<dbReference type="AlphaFoldDB" id="A0A7K3W5Q4"/>
<dbReference type="CDD" id="cd16917">
    <property type="entry name" value="HATPase_UhpB-NarQ-NarX-like"/>
    <property type="match status" value="1"/>
</dbReference>
<evidence type="ECO:0000313" key="12">
    <source>
        <dbReference type="EMBL" id="NEK60040.1"/>
    </source>
</evidence>
<dbReference type="GO" id="GO:0016020">
    <property type="term" value="C:membrane"/>
    <property type="evidence" value="ECO:0007669"/>
    <property type="project" value="InterPro"/>
</dbReference>
<dbReference type="InterPro" id="IPR011712">
    <property type="entry name" value="Sig_transdc_His_kin_sub3_dim/P"/>
</dbReference>
<reference evidence="12 13" key="1">
    <citation type="submission" date="2020-02" db="EMBL/GenBank/DDBJ databases">
        <title>Geodermatophilus sabuli CPCC 205279 I12A-02694.</title>
        <authorList>
            <person name="Jiang Z."/>
        </authorList>
    </citation>
    <scope>NUCLEOTIDE SEQUENCE [LARGE SCALE GENOMIC DNA]</scope>
    <source>
        <strain evidence="12 13">I12A-02694</strain>
    </source>
</reference>